<protein>
    <submittedName>
        <fullName evidence="2">Uncharacterized protein</fullName>
    </submittedName>
</protein>
<dbReference type="Gramene" id="TraesCS1D02G393700.1">
    <property type="protein sequence ID" value="TraesCS1D02G393700.1.cds1"/>
    <property type="gene ID" value="TraesCS1D02G393700"/>
</dbReference>
<feature type="region of interest" description="Disordered" evidence="1">
    <location>
        <begin position="1"/>
        <end position="50"/>
    </location>
</feature>
<keyword evidence="3" id="KW-1185">Reference proteome</keyword>
<dbReference type="Gramene" id="TraesNOR1D03G00564340.1">
    <property type="protein sequence ID" value="TraesNOR1D03G00564340.1.CDS1"/>
    <property type="gene ID" value="TraesNOR1D03G00564340"/>
</dbReference>
<feature type="compositionally biased region" description="Pro residues" evidence="1">
    <location>
        <begin position="18"/>
        <end position="32"/>
    </location>
</feature>
<dbReference type="Gramene" id="TraesROB_scaffold_101910_01G000100.1">
    <property type="protein sequence ID" value="TraesROB_scaffold_101910_01G000100.1"/>
    <property type="gene ID" value="TraesROB_scaffold_101910_01G000100"/>
</dbReference>
<dbReference type="Gramene" id="TraesLDM1D03G00560650.1">
    <property type="protein sequence ID" value="TraesLDM1D03G00560650.1.CDS1"/>
    <property type="gene ID" value="TraesLDM1D03G00560650"/>
</dbReference>
<dbReference type="OMA" id="SEPIGEQ"/>
<dbReference type="Gramene" id="TraesCS1D03G0913900.1">
    <property type="protein sequence ID" value="TraesCS1D03G0913900.1.CDS1"/>
    <property type="gene ID" value="TraesCS1D03G0913900"/>
</dbReference>
<dbReference type="Gramene" id="TraesWEE_scaffold_050390_01G000200.1">
    <property type="protein sequence ID" value="TraesWEE_scaffold_050390_01G000200.1"/>
    <property type="gene ID" value="TraesWEE_scaffold_050390_01G000200"/>
</dbReference>
<organism evidence="2">
    <name type="scientific">Triticum aestivum</name>
    <name type="common">Wheat</name>
    <dbReference type="NCBI Taxonomy" id="4565"/>
    <lineage>
        <taxon>Eukaryota</taxon>
        <taxon>Viridiplantae</taxon>
        <taxon>Streptophyta</taxon>
        <taxon>Embryophyta</taxon>
        <taxon>Tracheophyta</taxon>
        <taxon>Spermatophyta</taxon>
        <taxon>Magnoliopsida</taxon>
        <taxon>Liliopsida</taxon>
        <taxon>Poales</taxon>
        <taxon>Poaceae</taxon>
        <taxon>BOP clade</taxon>
        <taxon>Pooideae</taxon>
        <taxon>Triticodae</taxon>
        <taxon>Triticeae</taxon>
        <taxon>Triticinae</taxon>
        <taxon>Triticum</taxon>
    </lineage>
</organism>
<evidence type="ECO:0000256" key="1">
    <source>
        <dbReference type="SAM" id="MobiDB-lite"/>
    </source>
</evidence>
<sequence length="134" mass="14263">MVIVPEEDAAPDRGLFTDPPPPIIKTPPPRKSAPPKSRARPPSAPVRQSARQAMMNCSIPVAERAAFRIVRELGLLGPKDKMTPQAAEALIRRFKEPLTVDDIACIARLTRLDEAALLVAAGLAGPDGAAIDGQ</sequence>
<accession>A0A3B6A2A9</accession>
<proteinExistence type="predicted"/>
<reference evidence="2" key="1">
    <citation type="submission" date="2018-08" db="EMBL/GenBank/DDBJ databases">
        <authorList>
            <person name="Rossello M."/>
        </authorList>
    </citation>
    <scope>NUCLEOTIDE SEQUENCE [LARGE SCALE GENOMIC DNA]</scope>
    <source>
        <strain evidence="2">cv. Chinese Spring</strain>
    </source>
</reference>
<reference evidence="2" key="2">
    <citation type="submission" date="2018-10" db="UniProtKB">
        <authorList>
            <consortium name="EnsemblPlants"/>
        </authorList>
    </citation>
    <scope>IDENTIFICATION</scope>
</reference>
<dbReference type="Gramene" id="TraesPARA_EIv1.0_0316770.1">
    <property type="protein sequence ID" value="TraesPARA_EIv1.0_0316770.1.CDS1"/>
    <property type="gene ID" value="TraesPARA_EIv1.0_0316770"/>
</dbReference>
<dbReference type="EnsemblPlants" id="TraesCS1D02G393700.1">
    <property type="protein sequence ID" value="TraesCS1D02G393700.1.cds1"/>
    <property type="gene ID" value="TraesCS1D02G393700"/>
</dbReference>
<dbReference type="Gramene" id="TraesCLE_scaffold_015242_01G000300.1">
    <property type="protein sequence ID" value="TraesCLE_scaffold_015242_01G000300.1"/>
    <property type="gene ID" value="TraesCLE_scaffold_015242_01G000300"/>
</dbReference>
<dbReference type="Gramene" id="TraesCAD_scaffold_047386_01G000200.1">
    <property type="protein sequence ID" value="TraesCAD_scaffold_047386_01G000200.1"/>
    <property type="gene ID" value="TraesCAD_scaffold_047386_01G000200"/>
</dbReference>
<dbReference type="Proteomes" id="UP000019116">
    <property type="component" value="Chromosome 1D"/>
</dbReference>
<dbReference type="Gramene" id="TraesSYM1D03G00565360.1">
    <property type="protein sequence ID" value="TraesSYM1D03G00565360.1.CDS1"/>
    <property type="gene ID" value="TraesSYM1D03G00565360"/>
</dbReference>
<dbReference type="OrthoDB" id="716470at2759"/>
<evidence type="ECO:0000313" key="3">
    <source>
        <dbReference type="Proteomes" id="UP000019116"/>
    </source>
</evidence>
<name>A0A3B6A2A9_WHEAT</name>
<dbReference type="AlphaFoldDB" id="A0A3B6A2A9"/>
<evidence type="ECO:0000313" key="2">
    <source>
        <dbReference type="EnsemblPlants" id="TraesCS1D02G393700.1.cds1"/>
    </source>
</evidence>